<proteinExistence type="predicted"/>
<reference evidence="1 2" key="1">
    <citation type="journal article" date="2019" name="Sci. Rep.">
        <title>Orb-weaving spider Araneus ventricosus genome elucidates the spidroin gene catalogue.</title>
        <authorList>
            <person name="Kono N."/>
            <person name="Nakamura H."/>
            <person name="Ohtoshi R."/>
            <person name="Moran D.A.P."/>
            <person name="Shinohara A."/>
            <person name="Yoshida Y."/>
            <person name="Fujiwara M."/>
            <person name="Mori M."/>
            <person name="Tomita M."/>
            <person name="Arakawa K."/>
        </authorList>
    </citation>
    <scope>NUCLEOTIDE SEQUENCE [LARGE SCALE GENOMIC DNA]</scope>
</reference>
<protein>
    <submittedName>
        <fullName evidence="1">Uncharacterized protein</fullName>
    </submittedName>
</protein>
<keyword evidence="2" id="KW-1185">Reference proteome</keyword>
<sequence length="99" mass="11199">MQNVFKVRTVRVDTIAQSSHKVFVTSSGVFLLMLANESVMDLLRLKGLSASCTPNLSYDPKERNRMDSDLVNKVADAMRQDCSKLLRSVSECCRPIRYL</sequence>
<gene>
    <name evidence="1" type="ORF">AVEN_203149_1</name>
</gene>
<dbReference type="EMBL" id="BGPR01000193">
    <property type="protein sequence ID" value="GBM03567.1"/>
    <property type="molecule type" value="Genomic_DNA"/>
</dbReference>
<accession>A0A4Y2CIK1</accession>
<name>A0A4Y2CIK1_ARAVE</name>
<dbReference type="AlphaFoldDB" id="A0A4Y2CIK1"/>
<dbReference type="Proteomes" id="UP000499080">
    <property type="component" value="Unassembled WGS sequence"/>
</dbReference>
<evidence type="ECO:0000313" key="2">
    <source>
        <dbReference type="Proteomes" id="UP000499080"/>
    </source>
</evidence>
<organism evidence="1 2">
    <name type="scientific">Araneus ventricosus</name>
    <name type="common">Orbweaver spider</name>
    <name type="synonym">Epeira ventricosa</name>
    <dbReference type="NCBI Taxonomy" id="182803"/>
    <lineage>
        <taxon>Eukaryota</taxon>
        <taxon>Metazoa</taxon>
        <taxon>Ecdysozoa</taxon>
        <taxon>Arthropoda</taxon>
        <taxon>Chelicerata</taxon>
        <taxon>Arachnida</taxon>
        <taxon>Araneae</taxon>
        <taxon>Araneomorphae</taxon>
        <taxon>Entelegynae</taxon>
        <taxon>Araneoidea</taxon>
        <taxon>Araneidae</taxon>
        <taxon>Araneus</taxon>
    </lineage>
</organism>
<evidence type="ECO:0000313" key="1">
    <source>
        <dbReference type="EMBL" id="GBM03567.1"/>
    </source>
</evidence>
<comment type="caution">
    <text evidence="1">The sequence shown here is derived from an EMBL/GenBank/DDBJ whole genome shotgun (WGS) entry which is preliminary data.</text>
</comment>